<reference evidence="3 5" key="1">
    <citation type="submission" date="2017-11" db="EMBL/GenBank/DDBJ databases">
        <title>The genome of Rhizophagus clarus HR1 reveals common genetic basis of auxotrophy among arbuscular mycorrhizal fungi.</title>
        <authorList>
            <person name="Kobayashi Y."/>
        </authorList>
    </citation>
    <scope>NUCLEOTIDE SEQUENCE [LARGE SCALE GENOMIC DNA]</scope>
    <source>
        <strain evidence="3 5">HR1</strain>
    </source>
</reference>
<feature type="compositionally biased region" description="Basic and acidic residues" evidence="1">
    <location>
        <begin position="1"/>
        <end position="31"/>
    </location>
</feature>
<evidence type="ECO:0000313" key="4">
    <source>
        <dbReference type="EMBL" id="GES77891.1"/>
    </source>
</evidence>
<organism evidence="3 5">
    <name type="scientific">Rhizophagus clarus</name>
    <dbReference type="NCBI Taxonomy" id="94130"/>
    <lineage>
        <taxon>Eukaryota</taxon>
        <taxon>Fungi</taxon>
        <taxon>Fungi incertae sedis</taxon>
        <taxon>Mucoromycota</taxon>
        <taxon>Glomeromycotina</taxon>
        <taxon>Glomeromycetes</taxon>
        <taxon>Glomerales</taxon>
        <taxon>Glomeraceae</taxon>
        <taxon>Rhizophagus</taxon>
    </lineage>
</organism>
<dbReference type="AlphaFoldDB" id="A0A2Z6QDD6"/>
<dbReference type="InterPro" id="IPR003165">
    <property type="entry name" value="Piwi"/>
</dbReference>
<protein>
    <submittedName>
        <fullName evidence="4">Protein argonaute PNH1-like</fullName>
    </submittedName>
</protein>
<reference evidence="4" key="2">
    <citation type="submission" date="2019-10" db="EMBL/GenBank/DDBJ databases">
        <title>Conservation and host-specific expression of non-tandemly repeated heterogenous ribosome RNA gene in arbuscular mycorrhizal fungi.</title>
        <authorList>
            <person name="Maeda T."/>
            <person name="Kobayashi Y."/>
            <person name="Nakagawa T."/>
            <person name="Ezawa T."/>
            <person name="Yamaguchi K."/>
            <person name="Bino T."/>
            <person name="Nishimoto Y."/>
            <person name="Shigenobu S."/>
            <person name="Kawaguchi M."/>
        </authorList>
    </citation>
    <scope>NUCLEOTIDE SEQUENCE</scope>
    <source>
        <strain evidence="4">HR1</strain>
    </source>
</reference>
<name>A0A2Z6QDD6_9GLOM</name>
<dbReference type="InterPro" id="IPR036397">
    <property type="entry name" value="RNaseH_sf"/>
</dbReference>
<dbReference type="EMBL" id="BLAL01000034">
    <property type="protein sequence ID" value="GES77891.1"/>
    <property type="molecule type" value="Genomic_DNA"/>
</dbReference>
<dbReference type="SUPFAM" id="SSF53098">
    <property type="entry name" value="Ribonuclease H-like"/>
    <property type="match status" value="1"/>
</dbReference>
<gene>
    <name evidence="4" type="ORF">RCL2_000522100</name>
    <name evidence="3" type="ORF">RclHR1_01040014</name>
</gene>
<dbReference type="PANTHER" id="PTHR22891">
    <property type="entry name" value="EUKARYOTIC TRANSLATION INITIATION FACTOR 2C"/>
    <property type="match status" value="1"/>
</dbReference>
<sequence>MSKERFRARPNEKVKTKPKEKETQPEIKDPNEPPVPILKREDYGYGKEGTPIKVKVNSFEVTEISKYDKFLKYNIEINPIDKDIEADVKRERSDYGKNIRRRVLTELGLKMEDWFQGVVYAYDGGATLYTTDRLGFDKVEDAKPVVREEISLVDFKNLDGEPTRYNVIINRLDTVIELTQLKKYISGEEFEWEFFSDEAFNVLNSLIHRVGAENEKYVQSGKSSIYSKGMKKKISNGVELWFGWFSTVRPGQGSLFVNVNPTFTTFYQPLSLDAFLLEYLRYQSLPRDFKPFHLKKINEIIKGVLVRPLHLKVPTERRIKKLLTGKKVTYFKYKPKANSKETYPLEKYFKENYNIKEPTGLFVEIMTDDDTSIAWPIEFCKIIEGQRYSNKKLTGRQRGEIIMETKLKPSFNEKETIRGTNEILQLPNDPTGVGMKVEPKMTEVDARRLESTDVKYAGKVMKPINGQWNLKDVKFVESGERLEFWHVVIFEQSRWISKADAVEFIKNLGRQCELQGMNIARVIPDIQHLQYMGPVSIKNAYEEAKKRLKRPPQMIVFIIPGEKSPINTELYEAIKRIMDTEIGCLSQCVSVDSKKNFRNQQYCANLAMKINLKLGGVNSMLPENKLNIRGEEVLFLGADVTHPKDKTGRSICAVVGSLDNQAARFITKYRDQERSGLEEILQIDEMIKDILKEYCDYQKRKGKVNKNEAPRLPPYIIMYRDGVSESQFERVLRWELPKIREACAGFRAGYEPKIIFSVVGKRHHTRIFPINPQSKKEADRNGNCLVGTVVDKKITHPTLNDFYLQSHYANQGTARPSHYTILHDDIKLTIDEFQGLSNTLCYNFQRTTSSVSIPAPTYYAHLTCARAKMYLTVSRGTIRLPKVHENLKNYPMYFM</sequence>
<proteinExistence type="predicted"/>
<dbReference type="OrthoDB" id="10252740at2759"/>
<dbReference type="InterPro" id="IPR014811">
    <property type="entry name" value="ArgoL1"/>
</dbReference>
<dbReference type="Gene3D" id="3.30.420.10">
    <property type="entry name" value="Ribonuclease H-like superfamily/Ribonuclease H"/>
    <property type="match status" value="1"/>
</dbReference>
<dbReference type="PROSITE" id="PS50822">
    <property type="entry name" value="PIWI"/>
    <property type="match status" value="1"/>
</dbReference>
<dbReference type="Proteomes" id="UP000247702">
    <property type="component" value="Unassembled WGS sequence"/>
</dbReference>
<dbReference type="InterPro" id="IPR012337">
    <property type="entry name" value="RNaseH-like_sf"/>
</dbReference>
<dbReference type="Gene3D" id="2.170.260.10">
    <property type="entry name" value="paz domain"/>
    <property type="match status" value="1"/>
</dbReference>
<accession>A0A2Z6QDD6</accession>
<dbReference type="GO" id="GO:0003676">
    <property type="term" value="F:nucleic acid binding"/>
    <property type="evidence" value="ECO:0007669"/>
    <property type="project" value="InterPro"/>
</dbReference>
<dbReference type="Pfam" id="PF02171">
    <property type="entry name" value="Piwi"/>
    <property type="match status" value="1"/>
</dbReference>
<dbReference type="EMBL" id="BEXD01000047">
    <property type="protein sequence ID" value="GBB83709.1"/>
    <property type="molecule type" value="Genomic_DNA"/>
</dbReference>
<dbReference type="Pfam" id="PF16487">
    <property type="entry name" value="ArgoMid"/>
    <property type="match status" value="1"/>
</dbReference>
<dbReference type="Gene3D" id="3.40.50.2300">
    <property type="match status" value="1"/>
</dbReference>
<dbReference type="SMART" id="SM00950">
    <property type="entry name" value="Piwi"/>
    <property type="match status" value="1"/>
</dbReference>
<dbReference type="InterPro" id="IPR045246">
    <property type="entry name" value="Piwi_ago-like"/>
</dbReference>
<evidence type="ECO:0000259" key="2">
    <source>
        <dbReference type="PROSITE" id="PS50822"/>
    </source>
</evidence>
<dbReference type="Pfam" id="PF08699">
    <property type="entry name" value="ArgoL1"/>
    <property type="match status" value="1"/>
</dbReference>
<feature type="region of interest" description="Disordered" evidence="1">
    <location>
        <begin position="1"/>
        <end position="43"/>
    </location>
</feature>
<dbReference type="STRING" id="94130.A0A2Z6QDD6"/>
<dbReference type="Proteomes" id="UP000615446">
    <property type="component" value="Unassembled WGS sequence"/>
</dbReference>
<dbReference type="Pfam" id="PF16486">
    <property type="entry name" value="ArgoN"/>
    <property type="match status" value="1"/>
</dbReference>
<evidence type="ECO:0000313" key="3">
    <source>
        <dbReference type="EMBL" id="GBB83709.1"/>
    </source>
</evidence>
<dbReference type="CDD" id="cd04657">
    <property type="entry name" value="Piwi_ago-like"/>
    <property type="match status" value="1"/>
</dbReference>
<evidence type="ECO:0000313" key="5">
    <source>
        <dbReference type="Proteomes" id="UP000247702"/>
    </source>
</evidence>
<dbReference type="SUPFAM" id="SSF101690">
    <property type="entry name" value="PAZ domain"/>
    <property type="match status" value="1"/>
</dbReference>
<dbReference type="InterPro" id="IPR032474">
    <property type="entry name" value="Argonaute_N"/>
</dbReference>
<evidence type="ECO:0000256" key="1">
    <source>
        <dbReference type="SAM" id="MobiDB-lite"/>
    </source>
</evidence>
<keyword evidence="5" id="KW-1185">Reference proteome</keyword>
<dbReference type="InterPro" id="IPR032473">
    <property type="entry name" value="Argonaute_Mid_dom"/>
</dbReference>
<comment type="caution">
    <text evidence="3">The sequence shown here is derived from an EMBL/GenBank/DDBJ whole genome shotgun (WGS) entry which is preliminary data.</text>
</comment>
<feature type="domain" description="Piwi" evidence="2">
    <location>
        <begin position="554"/>
        <end position="872"/>
    </location>
</feature>
<dbReference type="SMART" id="SM01163">
    <property type="entry name" value="DUF1785"/>
    <property type="match status" value="1"/>
</dbReference>
<dbReference type="InterPro" id="IPR036085">
    <property type="entry name" value="PAZ_dom_sf"/>
</dbReference>